<feature type="non-terminal residue" evidence="1">
    <location>
        <position position="59"/>
    </location>
</feature>
<protein>
    <submittedName>
        <fullName evidence="1">Uncharacterized protein</fullName>
    </submittedName>
</protein>
<sequence length="59" mass="6734">MKHLIITTIAAVLLVVMVSTRLMADEALKYWPQWRGPTWNGVALQADPPITWSETENLR</sequence>
<name>A0A382DVA1_9ZZZZ</name>
<organism evidence="1">
    <name type="scientific">marine metagenome</name>
    <dbReference type="NCBI Taxonomy" id="408172"/>
    <lineage>
        <taxon>unclassified sequences</taxon>
        <taxon>metagenomes</taxon>
        <taxon>ecological metagenomes</taxon>
    </lineage>
</organism>
<proteinExistence type="predicted"/>
<gene>
    <name evidence="1" type="ORF">METZ01_LOCUS194331</name>
</gene>
<reference evidence="1" key="1">
    <citation type="submission" date="2018-05" db="EMBL/GenBank/DDBJ databases">
        <authorList>
            <person name="Lanie J.A."/>
            <person name="Ng W.-L."/>
            <person name="Kazmierczak K.M."/>
            <person name="Andrzejewski T.M."/>
            <person name="Davidsen T.M."/>
            <person name="Wayne K.J."/>
            <person name="Tettelin H."/>
            <person name="Glass J.I."/>
            <person name="Rusch D."/>
            <person name="Podicherti R."/>
            <person name="Tsui H.-C.T."/>
            <person name="Winkler M.E."/>
        </authorList>
    </citation>
    <scope>NUCLEOTIDE SEQUENCE</scope>
</reference>
<dbReference type="EMBL" id="UINC01040925">
    <property type="protein sequence ID" value="SVB41477.1"/>
    <property type="molecule type" value="Genomic_DNA"/>
</dbReference>
<accession>A0A382DVA1</accession>
<dbReference type="AlphaFoldDB" id="A0A382DVA1"/>
<evidence type="ECO:0000313" key="1">
    <source>
        <dbReference type="EMBL" id="SVB41477.1"/>
    </source>
</evidence>